<keyword evidence="3" id="KW-1185">Reference proteome</keyword>
<dbReference type="Proteomes" id="UP000193144">
    <property type="component" value="Unassembled WGS sequence"/>
</dbReference>
<feature type="region of interest" description="Disordered" evidence="1">
    <location>
        <begin position="149"/>
        <end position="168"/>
    </location>
</feature>
<sequence length="168" mass="18092">MPVVDIDTKVFVKNMPALTMRFHWQSHCSGGSSGILDNAIKTHIVPLLSLPQRIPRTTELSATRSLFFHLPTTESIPSILQSRYLSRTAGTSPTPPIIQKIRGKITSNDLTRGDAANVHSIATTCTATRSAETRSRTARMSTPLVAMQGLGQRPTPRIPAAHGGGGIN</sequence>
<comment type="caution">
    <text evidence="2">The sequence shown here is derived from an EMBL/GenBank/DDBJ whole genome shotgun (WGS) entry which is preliminary data.</text>
</comment>
<evidence type="ECO:0000313" key="2">
    <source>
        <dbReference type="EMBL" id="ORY05808.1"/>
    </source>
</evidence>
<organism evidence="2 3">
    <name type="scientific">Clohesyomyces aquaticus</name>
    <dbReference type="NCBI Taxonomy" id="1231657"/>
    <lineage>
        <taxon>Eukaryota</taxon>
        <taxon>Fungi</taxon>
        <taxon>Dikarya</taxon>
        <taxon>Ascomycota</taxon>
        <taxon>Pezizomycotina</taxon>
        <taxon>Dothideomycetes</taxon>
        <taxon>Pleosporomycetidae</taxon>
        <taxon>Pleosporales</taxon>
        <taxon>Lindgomycetaceae</taxon>
        <taxon>Clohesyomyces</taxon>
    </lineage>
</organism>
<dbReference type="AlphaFoldDB" id="A0A1Y1Z6A9"/>
<dbReference type="EMBL" id="MCFA01000122">
    <property type="protein sequence ID" value="ORY05808.1"/>
    <property type="molecule type" value="Genomic_DNA"/>
</dbReference>
<reference evidence="2 3" key="1">
    <citation type="submission" date="2016-07" db="EMBL/GenBank/DDBJ databases">
        <title>Pervasive Adenine N6-methylation of Active Genes in Fungi.</title>
        <authorList>
            <consortium name="DOE Joint Genome Institute"/>
            <person name="Mondo S.J."/>
            <person name="Dannebaum R.O."/>
            <person name="Kuo R.C."/>
            <person name="Labutti K."/>
            <person name="Haridas S."/>
            <person name="Kuo A."/>
            <person name="Salamov A."/>
            <person name="Ahrendt S.R."/>
            <person name="Lipzen A."/>
            <person name="Sullivan W."/>
            <person name="Andreopoulos W.B."/>
            <person name="Clum A."/>
            <person name="Lindquist E."/>
            <person name="Daum C."/>
            <person name="Ramamoorthy G.K."/>
            <person name="Gryganskyi A."/>
            <person name="Culley D."/>
            <person name="Magnuson J.K."/>
            <person name="James T.Y."/>
            <person name="O'Malley M.A."/>
            <person name="Stajich J.E."/>
            <person name="Spatafora J.W."/>
            <person name="Visel A."/>
            <person name="Grigoriev I.V."/>
        </authorList>
    </citation>
    <scope>NUCLEOTIDE SEQUENCE [LARGE SCALE GENOMIC DNA]</scope>
    <source>
        <strain evidence="2 3">CBS 115471</strain>
    </source>
</reference>
<gene>
    <name evidence="2" type="ORF">BCR34DRAFT_42631</name>
</gene>
<evidence type="ECO:0000256" key="1">
    <source>
        <dbReference type="SAM" id="MobiDB-lite"/>
    </source>
</evidence>
<proteinExistence type="predicted"/>
<accession>A0A1Y1Z6A9</accession>
<evidence type="ECO:0000313" key="3">
    <source>
        <dbReference type="Proteomes" id="UP000193144"/>
    </source>
</evidence>
<name>A0A1Y1Z6A9_9PLEO</name>
<protein>
    <submittedName>
        <fullName evidence="2">Uncharacterized protein</fullName>
    </submittedName>
</protein>